<reference evidence="2" key="2">
    <citation type="submission" date="2025-08" db="UniProtKB">
        <authorList>
            <consortium name="Ensembl"/>
        </authorList>
    </citation>
    <scope>IDENTIFICATION</scope>
</reference>
<sequence length="47" mass="4961">IAFTALSPRPPGLDLRHRGTATPTAPPKSAEEKPRVDAGSQETKLHG</sequence>
<dbReference type="Ensembl" id="ENSSMAT00000020994.2">
    <property type="protein sequence ID" value="ENSSMAP00000020742.2"/>
    <property type="gene ID" value="ENSSMAG00000012709.2"/>
</dbReference>
<feature type="region of interest" description="Disordered" evidence="1">
    <location>
        <begin position="1"/>
        <end position="47"/>
    </location>
</feature>
<dbReference type="AlphaFoldDB" id="A0A8D3AMZ7"/>
<name>A0A8D3AMZ7_SCOMX</name>
<reference evidence="2" key="1">
    <citation type="submission" date="2023-05" db="EMBL/GenBank/DDBJ databases">
        <title>High-quality long-read genome of Scophthalmus maximus.</title>
        <authorList>
            <person name="Lien S."/>
            <person name="Martinez P."/>
        </authorList>
    </citation>
    <scope>NUCLEOTIDE SEQUENCE [LARGE SCALE GENOMIC DNA]</scope>
</reference>
<organism evidence="2 3">
    <name type="scientific">Scophthalmus maximus</name>
    <name type="common">Turbot</name>
    <name type="synonym">Psetta maxima</name>
    <dbReference type="NCBI Taxonomy" id="52904"/>
    <lineage>
        <taxon>Eukaryota</taxon>
        <taxon>Metazoa</taxon>
        <taxon>Chordata</taxon>
        <taxon>Craniata</taxon>
        <taxon>Vertebrata</taxon>
        <taxon>Euteleostomi</taxon>
        <taxon>Actinopterygii</taxon>
        <taxon>Neopterygii</taxon>
        <taxon>Teleostei</taxon>
        <taxon>Neoteleostei</taxon>
        <taxon>Acanthomorphata</taxon>
        <taxon>Carangaria</taxon>
        <taxon>Pleuronectiformes</taxon>
        <taxon>Pleuronectoidei</taxon>
        <taxon>Scophthalmidae</taxon>
        <taxon>Scophthalmus</taxon>
    </lineage>
</organism>
<accession>A0A8D3AMZ7</accession>
<dbReference type="Proteomes" id="UP000694558">
    <property type="component" value="Chromosome 5"/>
</dbReference>
<evidence type="ECO:0000313" key="3">
    <source>
        <dbReference type="Proteomes" id="UP000694558"/>
    </source>
</evidence>
<proteinExistence type="predicted"/>
<protein>
    <submittedName>
        <fullName evidence="2">Uncharacterized protein</fullName>
    </submittedName>
</protein>
<evidence type="ECO:0000256" key="1">
    <source>
        <dbReference type="SAM" id="MobiDB-lite"/>
    </source>
</evidence>
<evidence type="ECO:0000313" key="2">
    <source>
        <dbReference type="Ensembl" id="ENSSMAP00000020742.2"/>
    </source>
</evidence>